<dbReference type="Proteomes" id="UP000432464">
    <property type="component" value="Unassembled WGS sequence"/>
</dbReference>
<reference evidence="2 3" key="1">
    <citation type="submission" date="2019-11" db="EMBL/GenBank/DDBJ databases">
        <title>Nocardia sp. nov. CT2-14 isolated from soil.</title>
        <authorList>
            <person name="Kanchanasin P."/>
            <person name="Tanasupawat S."/>
            <person name="Yuki M."/>
            <person name="Kudo T."/>
        </authorList>
    </citation>
    <scope>NUCLEOTIDE SEQUENCE [LARGE SCALE GENOMIC DNA]</scope>
    <source>
        <strain evidence="2 3">CT2-14</strain>
    </source>
</reference>
<dbReference type="SUPFAM" id="SSF47413">
    <property type="entry name" value="lambda repressor-like DNA-binding domains"/>
    <property type="match status" value="1"/>
</dbReference>
<dbReference type="InterPro" id="IPR010982">
    <property type="entry name" value="Lambda_DNA-bd_dom_sf"/>
</dbReference>
<dbReference type="GO" id="GO:0003677">
    <property type="term" value="F:DNA binding"/>
    <property type="evidence" value="ECO:0007669"/>
    <property type="project" value="InterPro"/>
</dbReference>
<proteinExistence type="predicted"/>
<dbReference type="RefSeq" id="WP_154788491.1">
    <property type="nucleotide sequence ID" value="NZ_WMBB01000006.1"/>
</dbReference>
<dbReference type="AlphaFoldDB" id="A0A6I3L0A6"/>
<dbReference type="PROSITE" id="PS50943">
    <property type="entry name" value="HTH_CROC1"/>
    <property type="match status" value="1"/>
</dbReference>
<dbReference type="InterPro" id="IPR041413">
    <property type="entry name" value="MLTR_LBD"/>
</dbReference>
<gene>
    <name evidence="2" type="ORF">GLP40_15035</name>
</gene>
<dbReference type="PANTHER" id="PTHR35010">
    <property type="entry name" value="BLL4672 PROTEIN-RELATED"/>
    <property type="match status" value="1"/>
</dbReference>
<dbReference type="PANTHER" id="PTHR35010:SF2">
    <property type="entry name" value="BLL4672 PROTEIN"/>
    <property type="match status" value="1"/>
</dbReference>
<dbReference type="Pfam" id="PF13560">
    <property type="entry name" value="HTH_31"/>
    <property type="match status" value="1"/>
</dbReference>
<evidence type="ECO:0000313" key="2">
    <source>
        <dbReference type="EMBL" id="MTE14076.1"/>
    </source>
</evidence>
<name>A0A6I3L0A6_9NOCA</name>
<evidence type="ECO:0000259" key="1">
    <source>
        <dbReference type="PROSITE" id="PS50943"/>
    </source>
</evidence>
<dbReference type="Pfam" id="PF17765">
    <property type="entry name" value="MLTR_LBD"/>
    <property type="match status" value="1"/>
</dbReference>
<comment type="caution">
    <text evidence="2">The sequence shown here is derived from an EMBL/GenBank/DDBJ whole genome shotgun (WGS) entry which is preliminary data.</text>
</comment>
<keyword evidence="3" id="KW-1185">Reference proteome</keyword>
<evidence type="ECO:0000313" key="3">
    <source>
        <dbReference type="Proteomes" id="UP000432464"/>
    </source>
</evidence>
<dbReference type="CDD" id="cd00093">
    <property type="entry name" value="HTH_XRE"/>
    <property type="match status" value="1"/>
</dbReference>
<sequence>MADRNELAAFLRTRRNRLTPSDVGLPNGINRRAPGLRRQEVAQLAGISVDYYIRMEQARGSKPSRQVVAALARALMLTVDEREYLFRMAGESPPAVTGPNKTVPQAVRVILDNLAAPAYVVDATYEVLAWNRAATPFLGDLDTVPGHERNMIRWMFREAADHPQWADSDTRDFARSLIADLRAAYARYPGHPALAALVTDLLGTSERFTDMWSAHDVEVRRTYRKRIRHPELGPLDFHCQVLHVSDTDQRVIVYCAAPNTRTASVFHSLAAAADR</sequence>
<dbReference type="InterPro" id="IPR001387">
    <property type="entry name" value="Cro/C1-type_HTH"/>
</dbReference>
<feature type="domain" description="HTH cro/C1-type" evidence="1">
    <location>
        <begin position="31"/>
        <end position="82"/>
    </location>
</feature>
<dbReference type="SMART" id="SM00530">
    <property type="entry name" value="HTH_XRE"/>
    <property type="match status" value="1"/>
</dbReference>
<dbReference type="Gene3D" id="1.10.260.40">
    <property type="entry name" value="lambda repressor-like DNA-binding domains"/>
    <property type="match status" value="1"/>
</dbReference>
<accession>A0A6I3L0A6</accession>
<dbReference type="Gene3D" id="3.30.450.180">
    <property type="match status" value="1"/>
</dbReference>
<protein>
    <submittedName>
        <fullName evidence="2">Helix-turn-helix domain-containing protein</fullName>
    </submittedName>
</protein>
<dbReference type="EMBL" id="WMBB01000006">
    <property type="protein sequence ID" value="MTE14076.1"/>
    <property type="molecule type" value="Genomic_DNA"/>
</dbReference>
<organism evidence="2 3">
    <name type="scientific">Nocardia aurantiaca</name>
    <dbReference type="NCBI Taxonomy" id="2675850"/>
    <lineage>
        <taxon>Bacteria</taxon>
        <taxon>Bacillati</taxon>
        <taxon>Actinomycetota</taxon>
        <taxon>Actinomycetes</taxon>
        <taxon>Mycobacteriales</taxon>
        <taxon>Nocardiaceae</taxon>
        <taxon>Nocardia</taxon>
    </lineage>
</organism>